<comment type="cofactor">
    <cofactor evidence="1">
        <name>Mn(2+)</name>
        <dbReference type="ChEBI" id="CHEBI:29035"/>
    </cofactor>
</comment>
<evidence type="ECO:0000256" key="14">
    <source>
        <dbReference type="ARBA" id="ARBA00023211"/>
    </source>
</evidence>
<evidence type="ECO:0000259" key="19">
    <source>
        <dbReference type="PROSITE" id="PS50011"/>
    </source>
</evidence>
<feature type="domain" description="Protein kinase" evidence="19">
    <location>
        <begin position="78"/>
        <end position="334"/>
    </location>
</feature>
<dbReference type="GO" id="GO:0004674">
    <property type="term" value="F:protein serine/threonine kinase activity"/>
    <property type="evidence" value="ECO:0007669"/>
    <property type="project" value="UniProtKB-KW"/>
</dbReference>
<evidence type="ECO:0000256" key="3">
    <source>
        <dbReference type="ARBA" id="ARBA00005843"/>
    </source>
</evidence>
<comment type="catalytic activity">
    <reaction evidence="15">
        <text>L-seryl-[protein] + ATP = O-phospho-L-seryl-[protein] + ADP + H(+)</text>
        <dbReference type="Rhea" id="RHEA:17989"/>
        <dbReference type="Rhea" id="RHEA-COMP:9863"/>
        <dbReference type="Rhea" id="RHEA-COMP:11604"/>
        <dbReference type="ChEBI" id="CHEBI:15378"/>
        <dbReference type="ChEBI" id="CHEBI:29999"/>
        <dbReference type="ChEBI" id="CHEBI:30616"/>
        <dbReference type="ChEBI" id="CHEBI:83421"/>
        <dbReference type="ChEBI" id="CHEBI:456216"/>
        <dbReference type="EC" id="2.7.12.1"/>
    </reaction>
</comment>
<dbReference type="PRINTS" id="PR00109">
    <property type="entry name" value="TYRKINASE"/>
</dbReference>
<dbReference type="PROSITE" id="PS00109">
    <property type="entry name" value="PROTEIN_KINASE_TYR"/>
    <property type="match status" value="1"/>
</dbReference>
<dbReference type="Proteomes" id="UP000475862">
    <property type="component" value="Unassembled WGS sequence"/>
</dbReference>
<proteinExistence type="inferred from homology"/>
<comment type="cofactor">
    <cofactor evidence="2">
        <name>Mg(2+)</name>
        <dbReference type="ChEBI" id="CHEBI:18420"/>
    </cofactor>
</comment>
<dbReference type="GO" id="GO:0005737">
    <property type="term" value="C:cytoplasm"/>
    <property type="evidence" value="ECO:0007669"/>
    <property type="project" value="TreeGrafter"/>
</dbReference>
<dbReference type="InterPro" id="IPR000719">
    <property type="entry name" value="Prot_kinase_dom"/>
</dbReference>
<dbReference type="OrthoDB" id="20134at2759"/>
<comment type="catalytic activity">
    <reaction evidence="16">
        <text>L-threonyl-[protein] + ATP = O-phospho-L-threonyl-[protein] + ADP + H(+)</text>
        <dbReference type="Rhea" id="RHEA:46608"/>
        <dbReference type="Rhea" id="RHEA-COMP:11060"/>
        <dbReference type="Rhea" id="RHEA-COMP:11605"/>
        <dbReference type="ChEBI" id="CHEBI:15378"/>
        <dbReference type="ChEBI" id="CHEBI:30013"/>
        <dbReference type="ChEBI" id="CHEBI:30616"/>
        <dbReference type="ChEBI" id="CHEBI:61977"/>
        <dbReference type="ChEBI" id="CHEBI:456216"/>
        <dbReference type="EC" id="2.7.12.1"/>
    </reaction>
</comment>
<keyword evidence="6" id="KW-0597">Phosphoprotein</keyword>
<dbReference type="GO" id="GO:0005634">
    <property type="term" value="C:nucleus"/>
    <property type="evidence" value="ECO:0007669"/>
    <property type="project" value="TreeGrafter"/>
</dbReference>
<dbReference type="FunFam" id="1.10.510.10:FF:000202">
    <property type="entry name" value="Dual specificity testis-specific protein kinase 2"/>
    <property type="match status" value="1"/>
</dbReference>
<organism evidence="20 21">
    <name type="scientific">Aphis glycines</name>
    <name type="common">Soybean aphid</name>
    <dbReference type="NCBI Taxonomy" id="307491"/>
    <lineage>
        <taxon>Eukaryota</taxon>
        <taxon>Metazoa</taxon>
        <taxon>Ecdysozoa</taxon>
        <taxon>Arthropoda</taxon>
        <taxon>Hexapoda</taxon>
        <taxon>Insecta</taxon>
        <taxon>Pterygota</taxon>
        <taxon>Neoptera</taxon>
        <taxon>Paraneoptera</taxon>
        <taxon>Hemiptera</taxon>
        <taxon>Sternorrhyncha</taxon>
        <taxon>Aphidomorpha</taxon>
        <taxon>Aphidoidea</taxon>
        <taxon>Aphididae</taxon>
        <taxon>Aphidini</taxon>
        <taxon>Aphis</taxon>
        <taxon>Aphis</taxon>
    </lineage>
</organism>
<dbReference type="SUPFAM" id="SSF56112">
    <property type="entry name" value="Protein kinase-like (PK-like)"/>
    <property type="match status" value="1"/>
</dbReference>
<name>A0A6G0TLP6_APHGL</name>
<evidence type="ECO:0000313" key="20">
    <source>
        <dbReference type="EMBL" id="KAE9534496.1"/>
    </source>
</evidence>
<sequence>MDVESIENPFIRVISSSKTCLPQIDAYELDQCYQIVMTNYVTTMEEKAEFQLKEGCRLKGNSCCALKHAVRSLTNLDDFVSERIGEGFFSEVYRVIHRTTGKVMVLKMNIKQSNRFNMLKEVQLMNKLSHPNILGFEGACVYKGQLHALTEYINGGSLEQLLESDIELSFKVRMKISLDIARGMKYLHSRDIFHRDLTSKNVLIKKNESTKDLTAVVADFGLAAKIPKKGQRLQQVGSPWWMSPECVKGNVYNESSDVFSYGIVLCEIIARVKADPDILPRTQNFGLDYIAFVELCSSCPPPTMFLKLAFSCCHLDAKSRPTFKEIVQQLEEAIAFPLSVSSNLSGSRRCPVVTTRSNPCSTAMVEARSEEFLLQNNGLEENNHKKLCHSRSLSEDEGILAFPAHTAPSDKARCHFVQPLRYVGESMCRQDPHYKPCPSKSNPFHKLDAKFQGVRKILASTNGSDLFSSCCELPSPGFVELDRRCSLSVSSGGTLIADSSTPKGKLRNIDKSSKKCRSTSLPTSPLMSRASGRRWMSLTNIENTSKTFPTVTVDSCWTDLTIPVNSGVANLKRRGSCESGFYSSVCDDFCLPGLECQHATNASSVTLSSGSATSSLFLDSTGDEHHLRPGGYCFLHNNTHHSSEDLSACNEWENHQKTRHISKIVEYFEEKQSQRETQPSIRPRRSGLVSGVLRRATNTTSPNVCGKRILVCEGAVRSKLKLFDRK</sequence>
<protein>
    <recommendedName>
        <fullName evidence="4">dual-specificity kinase</fullName>
        <ecNumber evidence="4">2.7.12.1</ecNumber>
    </recommendedName>
</protein>
<dbReference type="PANTHER" id="PTHR46485">
    <property type="entry name" value="LIM DOMAIN KINASE 1"/>
    <property type="match status" value="1"/>
</dbReference>
<reference evidence="20 21" key="1">
    <citation type="submission" date="2019-08" db="EMBL/GenBank/DDBJ databases">
        <title>The genome of the soybean aphid Biotype 1, its phylome, world population structure and adaptation to the North American continent.</title>
        <authorList>
            <person name="Giordano R."/>
            <person name="Donthu R.K."/>
            <person name="Hernandez A.G."/>
            <person name="Wright C.L."/>
            <person name="Zimin A.V."/>
        </authorList>
    </citation>
    <scope>NUCLEOTIDE SEQUENCE [LARGE SCALE GENOMIC DNA]</scope>
    <source>
        <tissue evidence="20">Whole aphids</tissue>
    </source>
</reference>
<keyword evidence="11 18" id="KW-0067">ATP-binding</keyword>
<dbReference type="PANTHER" id="PTHR46485:SF5">
    <property type="entry name" value="CENTER DIVIDER, ISOFORM A"/>
    <property type="match status" value="1"/>
</dbReference>
<evidence type="ECO:0000256" key="17">
    <source>
        <dbReference type="ARBA" id="ARBA00051680"/>
    </source>
</evidence>
<dbReference type="PROSITE" id="PS50011">
    <property type="entry name" value="PROTEIN_KINASE_DOM"/>
    <property type="match status" value="1"/>
</dbReference>
<dbReference type="GO" id="GO:0004713">
    <property type="term" value="F:protein tyrosine kinase activity"/>
    <property type="evidence" value="ECO:0007669"/>
    <property type="project" value="UniProtKB-KW"/>
</dbReference>
<keyword evidence="21" id="KW-1185">Reference proteome</keyword>
<keyword evidence="7" id="KW-0808">Transferase</keyword>
<comment type="catalytic activity">
    <reaction evidence="17">
        <text>L-tyrosyl-[protein] + ATP = O-phospho-L-tyrosyl-[protein] + ADP + H(+)</text>
        <dbReference type="Rhea" id="RHEA:10596"/>
        <dbReference type="Rhea" id="RHEA-COMP:10136"/>
        <dbReference type="Rhea" id="RHEA-COMP:20101"/>
        <dbReference type="ChEBI" id="CHEBI:15378"/>
        <dbReference type="ChEBI" id="CHEBI:30616"/>
        <dbReference type="ChEBI" id="CHEBI:46858"/>
        <dbReference type="ChEBI" id="CHEBI:61978"/>
        <dbReference type="ChEBI" id="CHEBI:456216"/>
        <dbReference type="EC" id="2.7.12.1"/>
    </reaction>
</comment>
<evidence type="ECO:0000256" key="15">
    <source>
        <dbReference type="ARBA" id="ARBA00049003"/>
    </source>
</evidence>
<keyword evidence="13" id="KW-0829">Tyrosine-protein kinase</keyword>
<dbReference type="GO" id="GO:0005524">
    <property type="term" value="F:ATP binding"/>
    <property type="evidence" value="ECO:0007669"/>
    <property type="project" value="UniProtKB-UniRule"/>
</dbReference>
<keyword evidence="8" id="KW-0479">Metal-binding</keyword>
<dbReference type="EMBL" id="VYZN01000028">
    <property type="protein sequence ID" value="KAE9534496.1"/>
    <property type="molecule type" value="Genomic_DNA"/>
</dbReference>
<accession>A0A6G0TLP6</accession>
<evidence type="ECO:0000256" key="4">
    <source>
        <dbReference type="ARBA" id="ARBA00013203"/>
    </source>
</evidence>
<keyword evidence="5" id="KW-0723">Serine/threonine-protein kinase</keyword>
<dbReference type="PROSITE" id="PS00107">
    <property type="entry name" value="PROTEIN_KINASE_ATP"/>
    <property type="match status" value="1"/>
</dbReference>
<dbReference type="Pfam" id="PF07714">
    <property type="entry name" value="PK_Tyr_Ser-Thr"/>
    <property type="match status" value="1"/>
</dbReference>
<evidence type="ECO:0000256" key="11">
    <source>
        <dbReference type="ARBA" id="ARBA00022840"/>
    </source>
</evidence>
<gene>
    <name evidence="20" type="ORF">AGLY_008586</name>
</gene>
<keyword evidence="9 18" id="KW-0547">Nucleotide-binding</keyword>
<dbReference type="InterPro" id="IPR017441">
    <property type="entry name" value="Protein_kinase_ATP_BS"/>
</dbReference>
<dbReference type="EC" id="2.7.12.1" evidence="4"/>
<dbReference type="InterPro" id="IPR050940">
    <property type="entry name" value="Actin_reg-Ser/Thr_kinase"/>
</dbReference>
<evidence type="ECO:0000256" key="7">
    <source>
        <dbReference type="ARBA" id="ARBA00022679"/>
    </source>
</evidence>
<keyword evidence="10" id="KW-0418">Kinase</keyword>
<dbReference type="Gene3D" id="1.10.510.10">
    <property type="entry name" value="Transferase(Phosphotransferase) domain 1"/>
    <property type="match status" value="1"/>
</dbReference>
<evidence type="ECO:0000256" key="13">
    <source>
        <dbReference type="ARBA" id="ARBA00023137"/>
    </source>
</evidence>
<dbReference type="GO" id="GO:0046872">
    <property type="term" value="F:metal ion binding"/>
    <property type="evidence" value="ECO:0007669"/>
    <property type="project" value="UniProtKB-KW"/>
</dbReference>
<dbReference type="GO" id="GO:0004712">
    <property type="term" value="F:protein serine/threonine/tyrosine kinase activity"/>
    <property type="evidence" value="ECO:0007669"/>
    <property type="project" value="UniProtKB-EC"/>
</dbReference>
<evidence type="ECO:0000256" key="9">
    <source>
        <dbReference type="ARBA" id="ARBA00022741"/>
    </source>
</evidence>
<evidence type="ECO:0000256" key="5">
    <source>
        <dbReference type="ARBA" id="ARBA00022527"/>
    </source>
</evidence>
<evidence type="ECO:0000256" key="16">
    <source>
        <dbReference type="ARBA" id="ARBA00049308"/>
    </source>
</evidence>
<evidence type="ECO:0000313" key="21">
    <source>
        <dbReference type="Proteomes" id="UP000475862"/>
    </source>
</evidence>
<dbReference type="AlphaFoldDB" id="A0A6G0TLP6"/>
<dbReference type="InterPro" id="IPR001245">
    <property type="entry name" value="Ser-Thr/Tyr_kinase_cat_dom"/>
</dbReference>
<keyword evidence="14" id="KW-0464">Manganese</keyword>
<dbReference type="InterPro" id="IPR011009">
    <property type="entry name" value="Kinase-like_dom_sf"/>
</dbReference>
<evidence type="ECO:0000256" key="2">
    <source>
        <dbReference type="ARBA" id="ARBA00001946"/>
    </source>
</evidence>
<evidence type="ECO:0000256" key="18">
    <source>
        <dbReference type="PROSITE-ProRule" id="PRU10141"/>
    </source>
</evidence>
<evidence type="ECO:0000256" key="6">
    <source>
        <dbReference type="ARBA" id="ARBA00022553"/>
    </source>
</evidence>
<keyword evidence="12" id="KW-0460">Magnesium</keyword>
<evidence type="ECO:0000256" key="12">
    <source>
        <dbReference type="ARBA" id="ARBA00022842"/>
    </source>
</evidence>
<dbReference type="GO" id="GO:0030036">
    <property type="term" value="P:actin cytoskeleton organization"/>
    <property type="evidence" value="ECO:0007669"/>
    <property type="project" value="TreeGrafter"/>
</dbReference>
<evidence type="ECO:0000256" key="10">
    <source>
        <dbReference type="ARBA" id="ARBA00022777"/>
    </source>
</evidence>
<comment type="caution">
    <text evidence="20">The sequence shown here is derived from an EMBL/GenBank/DDBJ whole genome shotgun (WGS) entry which is preliminary data.</text>
</comment>
<evidence type="ECO:0000256" key="1">
    <source>
        <dbReference type="ARBA" id="ARBA00001936"/>
    </source>
</evidence>
<evidence type="ECO:0000256" key="8">
    <source>
        <dbReference type="ARBA" id="ARBA00022723"/>
    </source>
</evidence>
<dbReference type="Gene3D" id="3.30.200.20">
    <property type="entry name" value="Phosphorylase Kinase, domain 1"/>
    <property type="match status" value="1"/>
</dbReference>
<comment type="similarity">
    <text evidence="3">Belongs to the protein kinase superfamily. TKL Ser/Thr protein kinase family.</text>
</comment>
<dbReference type="FunFam" id="3.30.200.20:FF:000134">
    <property type="entry name" value="Dual specificity testis-specific protein kinase 2"/>
    <property type="match status" value="1"/>
</dbReference>
<dbReference type="InterPro" id="IPR008266">
    <property type="entry name" value="Tyr_kinase_AS"/>
</dbReference>
<feature type="binding site" evidence="18">
    <location>
        <position position="107"/>
    </location>
    <ligand>
        <name>ATP</name>
        <dbReference type="ChEBI" id="CHEBI:30616"/>
    </ligand>
</feature>